<keyword evidence="2" id="KW-1185">Reference proteome</keyword>
<name>A0A4Y7Q1Q4_9AGAM</name>
<dbReference type="Gene3D" id="3.80.10.10">
    <property type="entry name" value="Ribonuclease Inhibitor"/>
    <property type="match status" value="1"/>
</dbReference>
<gene>
    <name evidence="1" type="ORF">BD410DRAFT_829169</name>
</gene>
<dbReference type="EMBL" id="ML170182">
    <property type="protein sequence ID" value="TDL21168.1"/>
    <property type="molecule type" value="Genomic_DNA"/>
</dbReference>
<accession>A0A4Y7Q1Q4</accession>
<reference evidence="1 2" key="1">
    <citation type="submission" date="2018-06" db="EMBL/GenBank/DDBJ databases">
        <title>A transcriptomic atlas of mushroom development highlights an independent origin of complex multicellularity.</title>
        <authorList>
            <consortium name="DOE Joint Genome Institute"/>
            <person name="Krizsan K."/>
            <person name="Almasi E."/>
            <person name="Merenyi Z."/>
            <person name="Sahu N."/>
            <person name="Viragh M."/>
            <person name="Koszo T."/>
            <person name="Mondo S."/>
            <person name="Kiss B."/>
            <person name="Balint B."/>
            <person name="Kues U."/>
            <person name="Barry K."/>
            <person name="Hegedus J.C."/>
            <person name="Henrissat B."/>
            <person name="Johnson J."/>
            <person name="Lipzen A."/>
            <person name="Ohm R."/>
            <person name="Nagy I."/>
            <person name="Pangilinan J."/>
            <person name="Yan J."/>
            <person name="Xiong Y."/>
            <person name="Grigoriev I.V."/>
            <person name="Hibbett D.S."/>
            <person name="Nagy L.G."/>
        </authorList>
    </citation>
    <scope>NUCLEOTIDE SEQUENCE [LARGE SCALE GENOMIC DNA]</scope>
    <source>
        <strain evidence="1 2">SZMC22713</strain>
    </source>
</reference>
<evidence type="ECO:0000313" key="1">
    <source>
        <dbReference type="EMBL" id="TDL21168.1"/>
    </source>
</evidence>
<dbReference type="OrthoDB" id="27842at2759"/>
<dbReference type="SUPFAM" id="SSF52047">
    <property type="entry name" value="RNI-like"/>
    <property type="match status" value="1"/>
</dbReference>
<organism evidence="1 2">
    <name type="scientific">Rickenella mellea</name>
    <dbReference type="NCBI Taxonomy" id="50990"/>
    <lineage>
        <taxon>Eukaryota</taxon>
        <taxon>Fungi</taxon>
        <taxon>Dikarya</taxon>
        <taxon>Basidiomycota</taxon>
        <taxon>Agaricomycotina</taxon>
        <taxon>Agaricomycetes</taxon>
        <taxon>Hymenochaetales</taxon>
        <taxon>Rickenellaceae</taxon>
        <taxon>Rickenella</taxon>
    </lineage>
</organism>
<dbReference type="AlphaFoldDB" id="A0A4Y7Q1Q4"/>
<dbReference type="VEuPathDB" id="FungiDB:BD410DRAFT_829169"/>
<protein>
    <submittedName>
        <fullName evidence="1">Uncharacterized protein</fullName>
    </submittedName>
</protein>
<sequence length="496" mass="55566">MLVNDTIDGLQDLLGLLTSVNDKGWDSGYRESISRGRERSGNPHSYTEPLLSLRQALDHAKGAMAALSGVKQHLAKEIRSLQRRCTPLVLEDGIKRLPDELLAHIFKMGHDIADGCEFSLAVSHVSCRFRQVSIGTPRLWTRLSIIYRDDQIREFITHSCDLGLEVSDDLRFEGNTAQPFLELLGPLSSRWSSLDISSSLTEDMMQSLGITSFPRLRHIEYFSMFSPMTDISSWYLPSLSSIGTQGLPFTELERVALHARLTYIDLCLHMTRVDVTALSRALNGLKTLRDLSLTLSNCEETAEADRMDQIQTRERHSVNINTLTLAIRESPTKSLVEGIYNALSIYTPTEVHLSITTKVNYGSYNLSSQGKFFPYGCTIRIHFYPCTGGSNFYCGIPDILNEIVEHCDIARSVLLDFPSSDDGMDQLTCISPIRHLHLRNCDKLGERGVDELARTLLSAEEDKGLESLEIITCKGISEDFLLNLQDEVGPGLTWVM</sequence>
<dbReference type="Proteomes" id="UP000294933">
    <property type="component" value="Unassembled WGS sequence"/>
</dbReference>
<dbReference type="InterPro" id="IPR032675">
    <property type="entry name" value="LRR_dom_sf"/>
</dbReference>
<evidence type="ECO:0000313" key="2">
    <source>
        <dbReference type="Proteomes" id="UP000294933"/>
    </source>
</evidence>
<proteinExistence type="predicted"/>
<dbReference type="Gene3D" id="1.20.1280.50">
    <property type="match status" value="1"/>
</dbReference>